<dbReference type="SMART" id="SM00389">
    <property type="entry name" value="HOX"/>
    <property type="match status" value="1"/>
</dbReference>
<keyword evidence="2 5" id="KW-0238">DNA-binding</keyword>
<dbReference type="Proteomes" id="UP000827092">
    <property type="component" value="Unassembled WGS sequence"/>
</dbReference>
<keyword evidence="4 5" id="KW-0539">Nucleus</keyword>
<comment type="caution">
    <text evidence="9">The sequence shown here is derived from an EMBL/GenBank/DDBJ whole genome shotgun (WGS) entry which is preliminary data.</text>
</comment>
<comment type="subcellular location">
    <subcellularLocation>
        <location evidence="1 5">Nucleus</location>
    </subcellularLocation>
</comment>
<dbReference type="InterPro" id="IPR009057">
    <property type="entry name" value="Homeodomain-like_sf"/>
</dbReference>
<feature type="transmembrane region" description="Helical" evidence="7">
    <location>
        <begin position="6"/>
        <end position="28"/>
    </location>
</feature>
<dbReference type="InterPro" id="IPR008422">
    <property type="entry name" value="KN_HD"/>
</dbReference>
<dbReference type="GO" id="GO:0001654">
    <property type="term" value="P:eye development"/>
    <property type="evidence" value="ECO:0007669"/>
    <property type="project" value="UniProtKB-ARBA"/>
</dbReference>
<keyword evidence="7" id="KW-0472">Membrane</keyword>
<accession>A0AAV6UPW4</accession>
<dbReference type="GO" id="GO:0048646">
    <property type="term" value="P:anatomical structure formation involved in morphogenesis"/>
    <property type="evidence" value="ECO:0007669"/>
    <property type="project" value="UniProtKB-ARBA"/>
</dbReference>
<organism evidence="9 10">
    <name type="scientific">Oedothorax gibbosus</name>
    <dbReference type="NCBI Taxonomy" id="931172"/>
    <lineage>
        <taxon>Eukaryota</taxon>
        <taxon>Metazoa</taxon>
        <taxon>Ecdysozoa</taxon>
        <taxon>Arthropoda</taxon>
        <taxon>Chelicerata</taxon>
        <taxon>Arachnida</taxon>
        <taxon>Araneae</taxon>
        <taxon>Araneomorphae</taxon>
        <taxon>Entelegynae</taxon>
        <taxon>Araneoidea</taxon>
        <taxon>Linyphiidae</taxon>
        <taxon>Erigoninae</taxon>
        <taxon>Oedothorax</taxon>
    </lineage>
</organism>
<keyword evidence="7" id="KW-1133">Transmembrane helix</keyword>
<feature type="region of interest" description="Disordered" evidence="6">
    <location>
        <begin position="230"/>
        <end position="256"/>
    </location>
</feature>
<evidence type="ECO:0000256" key="3">
    <source>
        <dbReference type="ARBA" id="ARBA00023155"/>
    </source>
</evidence>
<evidence type="ECO:0000256" key="2">
    <source>
        <dbReference type="ARBA" id="ARBA00023125"/>
    </source>
</evidence>
<feature type="DNA-binding region" description="Homeobox" evidence="5">
    <location>
        <begin position="136"/>
        <end position="198"/>
    </location>
</feature>
<evidence type="ECO:0000256" key="6">
    <source>
        <dbReference type="SAM" id="MobiDB-lite"/>
    </source>
</evidence>
<feature type="domain" description="Homeobox" evidence="8">
    <location>
        <begin position="134"/>
        <end position="197"/>
    </location>
</feature>
<dbReference type="AlphaFoldDB" id="A0AAV6UPW4"/>
<evidence type="ECO:0000256" key="1">
    <source>
        <dbReference type="ARBA" id="ARBA00004123"/>
    </source>
</evidence>
<evidence type="ECO:0000313" key="9">
    <source>
        <dbReference type="EMBL" id="KAG8185754.1"/>
    </source>
</evidence>
<keyword evidence="3 5" id="KW-0371">Homeobox</keyword>
<evidence type="ECO:0000259" key="8">
    <source>
        <dbReference type="PROSITE" id="PS50071"/>
    </source>
</evidence>
<dbReference type="GO" id="GO:0000987">
    <property type="term" value="F:cis-regulatory region sequence-specific DNA binding"/>
    <property type="evidence" value="ECO:0007669"/>
    <property type="project" value="UniProtKB-ARBA"/>
</dbReference>
<dbReference type="GO" id="GO:0006355">
    <property type="term" value="P:regulation of DNA-templated transcription"/>
    <property type="evidence" value="ECO:0007669"/>
    <property type="project" value="InterPro"/>
</dbReference>
<dbReference type="Pfam" id="PF05920">
    <property type="entry name" value="Homeobox_KN"/>
    <property type="match status" value="1"/>
</dbReference>
<keyword evidence="7" id="KW-0812">Transmembrane</keyword>
<reference evidence="9 10" key="1">
    <citation type="journal article" date="2022" name="Nat. Ecol. Evol.">
        <title>A masculinizing supergene underlies an exaggerated male reproductive morph in a spider.</title>
        <authorList>
            <person name="Hendrickx F."/>
            <person name="De Corte Z."/>
            <person name="Sonet G."/>
            <person name="Van Belleghem S.M."/>
            <person name="Kostlbacher S."/>
            <person name="Vangestel C."/>
        </authorList>
    </citation>
    <scope>NUCLEOTIDE SEQUENCE [LARGE SCALE GENOMIC DNA]</scope>
    <source>
        <strain evidence="9">W744_W776</strain>
    </source>
</reference>
<feature type="compositionally biased region" description="Polar residues" evidence="6">
    <location>
        <begin position="237"/>
        <end position="256"/>
    </location>
</feature>
<protein>
    <recommendedName>
        <fullName evidence="8">Homeobox domain-containing protein</fullName>
    </recommendedName>
</protein>
<dbReference type="InterPro" id="IPR050224">
    <property type="entry name" value="TALE_homeobox"/>
</dbReference>
<proteinExistence type="predicted"/>
<dbReference type="GO" id="GO:0005634">
    <property type="term" value="C:nucleus"/>
    <property type="evidence" value="ECO:0007669"/>
    <property type="project" value="UniProtKB-SubCell"/>
</dbReference>
<keyword evidence="10" id="KW-1185">Reference proteome</keyword>
<dbReference type="SUPFAM" id="SSF46689">
    <property type="entry name" value="Homeodomain-like"/>
    <property type="match status" value="1"/>
</dbReference>
<dbReference type="PROSITE" id="PS50071">
    <property type="entry name" value="HOMEOBOX_2"/>
    <property type="match status" value="1"/>
</dbReference>
<name>A0AAV6UPW4_9ARAC</name>
<dbReference type="PANTHER" id="PTHR11850">
    <property type="entry name" value="HOMEOBOX PROTEIN TRANSCRIPTION FACTORS"/>
    <property type="match status" value="1"/>
</dbReference>
<gene>
    <name evidence="9" type="ORF">JTE90_000737</name>
</gene>
<evidence type="ECO:0000256" key="5">
    <source>
        <dbReference type="PROSITE-ProRule" id="PRU00108"/>
    </source>
</evidence>
<evidence type="ECO:0000313" key="10">
    <source>
        <dbReference type="Proteomes" id="UP000827092"/>
    </source>
</evidence>
<evidence type="ECO:0000256" key="7">
    <source>
        <dbReference type="SAM" id="Phobius"/>
    </source>
</evidence>
<dbReference type="EMBL" id="JAFNEN010000325">
    <property type="protein sequence ID" value="KAG8185754.1"/>
    <property type="molecule type" value="Genomic_DNA"/>
</dbReference>
<dbReference type="InterPro" id="IPR001356">
    <property type="entry name" value="HD"/>
</dbReference>
<dbReference type="Gene3D" id="1.10.10.60">
    <property type="entry name" value="Homeodomain-like"/>
    <property type="match status" value="1"/>
</dbReference>
<evidence type="ECO:0000256" key="4">
    <source>
        <dbReference type="ARBA" id="ARBA00023242"/>
    </source>
</evidence>
<dbReference type="CDD" id="cd00086">
    <property type="entry name" value="homeodomain"/>
    <property type="match status" value="1"/>
</dbReference>
<sequence>MSVITLILIFILSFISCSVYIFVCWKTIWHLNLSRQRFIRELFNSDRFYQCDVIRKQFLSCIYVQNSLSIHLISDIISSLQIFFLPIQVYTMEINQSLEIKQSSLIIKHFSPLRMGTGINTMKNSKAKSYQQNVPKRATRCCLPKQATEILKAWLLKNFIDPYPSEEEKLKLAEETKLKLEQVNNWLINARRRLLPSICLKYGLDHSKCKIAKRGGNRGFVVDKLKSMKRDPYSDLSKPNSQSSISSVATETNKDPSSNFTYKLILKVPDSPEHPTMLDYLADVMLVNEELEKSPNNEGLSRMEFLCRRGLGERMHLCSQ</sequence>